<dbReference type="CDD" id="cd00449">
    <property type="entry name" value="PLPDE_IV"/>
    <property type="match status" value="1"/>
</dbReference>
<dbReference type="InterPro" id="IPR050571">
    <property type="entry name" value="Class-IV_PLP-Dep_Aminotrnsfr"/>
</dbReference>
<evidence type="ECO:0000256" key="5">
    <source>
        <dbReference type="RuleBase" id="RU004516"/>
    </source>
</evidence>
<protein>
    <submittedName>
        <fullName evidence="6">4-amino-4-deoxychorismate lyase</fullName>
    </submittedName>
</protein>
<organism evidence="6 7">
    <name type="scientific">Persephonella hydrogeniphila</name>
    <dbReference type="NCBI Taxonomy" id="198703"/>
    <lineage>
        <taxon>Bacteria</taxon>
        <taxon>Pseudomonadati</taxon>
        <taxon>Aquificota</taxon>
        <taxon>Aquificia</taxon>
        <taxon>Aquificales</taxon>
        <taxon>Hydrogenothermaceae</taxon>
        <taxon>Persephonella</taxon>
    </lineage>
</organism>
<dbReference type="GO" id="GO:0008652">
    <property type="term" value="P:amino acid biosynthetic process"/>
    <property type="evidence" value="ECO:0007669"/>
    <property type="project" value="UniProtKB-ARBA"/>
</dbReference>
<gene>
    <name evidence="6" type="ORF">SAMN06265182_0398</name>
</gene>
<accession>A0A285N248</accession>
<sequence>MNEIITVNGELFDDRRCLRTLMYGEGVFETFRYNNGYPSKIKNHYRRMVEGAKLLGLKEISEEDFLYYVDKTVEKSEEKDLYIKVILLSEGNTEYPLLPYKTNVMVIAKPYRPFPKERISLTVAPFRVHSSNPLLRIKTTNFAEKVIAKRYAKEKGYDDAVFLNENGEITETTSANIFWIKGKIMYTPSVDCGLLPGITREAVIFEARKQGFTVVEGRFYLEDIKDADLIFVTNALNGIIRVGKFDLFAQEED</sequence>
<dbReference type="OrthoDB" id="9805628at2"/>
<keyword evidence="6" id="KW-0456">Lyase</keyword>
<dbReference type="InterPro" id="IPR043132">
    <property type="entry name" value="BCAT-like_C"/>
</dbReference>
<dbReference type="InterPro" id="IPR001544">
    <property type="entry name" value="Aminotrans_IV"/>
</dbReference>
<dbReference type="InterPro" id="IPR043131">
    <property type="entry name" value="BCAT-like_N"/>
</dbReference>
<dbReference type="SUPFAM" id="SSF56752">
    <property type="entry name" value="D-aminoacid aminotransferase-like PLP-dependent enzymes"/>
    <property type="match status" value="1"/>
</dbReference>
<evidence type="ECO:0000256" key="2">
    <source>
        <dbReference type="ARBA" id="ARBA00009320"/>
    </source>
</evidence>
<dbReference type="RefSeq" id="WP_096999585.1">
    <property type="nucleotide sequence ID" value="NZ_OBEI01000001.1"/>
</dbReference>
<proteinExistence type="inferred from homology"/>
<dbReference type="PANTHER" id="PTHR42743:SF5">
    <property type="entry name" value="AMINODEOXYCHORISMATE LYASE"/>
    <property type="match status" value="1"/>
</dbReference>
<evidence type="ECO:0000256" key="4">
    <source>
        <dbReference type="RuleBase" id="RU004106"/>
    </source>
</evidence>
<reference evidence="7" key="1">
    <citation type="submission" date="2017-09" db="EMBL/GenBank/DDBJ databases">
        <authorList>
            <person name="Varghese N."/>
            <person name="Submissions S."/>
        </authorList>
    </citation>
    <scope>NUCLEOTIDE SEQUENCE [LARGE SCALE GENOMIC DNA]</scope>
    <source>
        <strain evidence="7">DSM 15103</strain>
    </source>
</reference>
<dbReference type="PANTHER" id="PTHR42743">
    <property type="entry name" value="AMINO-ACID AMINOTRANSFERASE"/>
    <property type="match status" value="1"/>
</dbReference>
<dbReference type="InterPro" id="IPR018300">
    <property type="entry name" value="Aminotrans_IV_CS"/>
</dbReference>
<evidence type="ECO:0000256" key="3">
    <source>
        <dbReference type="ARBA" id="ARBA00022898"/>
    </source>
</evidence>
<keyword evidence="7" id="KW-1185">Reference proteome</keyword>
<dbReference type="PROSITE" id="PS00770">
    <property type="entry name" value="AA_TRANSFER_CLASS_4"/>
    <property type="match status" value="1"/>
</dbReference>
<comment type="similarity">
    <text evidence="2 4">Belongs to the class-IV pyridoxal-phosphate-dependent aminotransferase family.</text>
</comment>
<comment type="cofactor">
    <cofactor evidence="1 5">
        <name>pyridoxal 5'-phosphate</name>
        <dbReference type="ChEBI" id="CHEBI:597326"/>
    </cofactor>
</comment>
<dbReference type="InterPro" id="IPR036038">
    <property type="entry name" value="Aminotransferase-like"/>
</dbReference>
<dbReference type="GO" id="GO:0016829">
    <property type="term" value="F:lyase activity"/>
    <property type="evidence" value="ECO:0007669"/>
    <property type="project" value="UniProtKB-KW"/>
</dbReference>
<dbReference type="Gene3D" id="3.30.470.10">
    <property type="match status" value="1"/>
</dbReference>
<name>A0A285N248_9AQUI</name>
<dbReference type="FunFam" id="3.20.10.10:FF:000002">
    <property type="entry name" value="D-alanine aminotransferase"/>
    <property type="match status" value="1"/>
</dbReference>
<keyword evidence="3 5" id="KW-0663">Pyridoxal phosphate</keyword>
<dbReference type="Gene3D" id="3.20.10.10">
    <property type="entry name" value="D-amino Acid Aminotransferase, subunit A, domain 2"/>
    <property type="match status" value="1"/>
</dbReference>
<evidence type="ECO:0000313" key="7">
    <source>
        <dbReference type="Proteomes" id="UP000219036"/>
    </source>
</evidence>
<dbReference type="AlphaFoldDB" id="A0A285N248"/>
<dbReference type="EMBL" id="OBEI01000001">
    <property type="protein sequence ID" value="SNZ03510.1"/>
    <property type="molecule type" value="Genomic_DNA"/>
</dbReference>
<dbReference type="Proteomes" id="UP000219036">
    <property type="component" value="Unassembled WGS sequence"/>
</dbReference>
<dbReference type="GO" id="GO:0046394">
    <property type="term" value="P:carboxylic acid biosynthetic process"/>
    <property type="evidence" value="ECO:0007669"/>
    <property type="project" value="UniProtKB-ARBA"/>
</dbReference>
<evidence type="ECO:0000256" key="1">
    <source>
        <dbReference type="ARBA" id="ARBA00001933"/>
    </source>
</evidence>
<dbReference type="Pfam" id="PF01063">
    <property type="entry name" value="Aminotran_4"/>
    <property type="match status" value="1"/>
</dbReference>
<evidence type="ECO:0000313" key="6">
    <source>
        <dbReference type="EMBL" id="SNZ03510.1"/>
    </source>
</evidence>